<accession>A0A6P2LZN0</accession>
<keyword evidence="1" id="KW-0472">Membrane</keyword>
<dbReference type="Proteomes" id="UP000494261">
    <property type="component" value="Unassembled WGS sequence"/>
</dbReference>
<reference evidence="2 4" key="3">
    <citation type="submission" date="2017-08" db="EMBL/GenBank/DDBJ databases">
        <title>WGS of novel Burkholderia cepaca complex species.</title>
        <authorList>
            <person name="Lipuma J."/>
            <person name="Spilker T."/>
        </authorList>
    </citation>
    <scope>NUCLEOTIDE SEQUENCE [LARGE SCALE GENOMIC DNA]</scope>
    <source>
        <strain evidence="2 4">AU17325</strain>
    </source>
</reference>
<accession>A0A228HLZ2</accession>
<sequence>MRFVRDIISTFGDALIDWPVGTIIGSILFLLMLALVVILVCLGAAGIYHLLDFFGMPVASREGTVRDKAFRPAYTEYIYVYNAATKTSMPTPIFHPDRWTLDVDIGIGSDSVDVTGSFYEKVVCGSSIVAQYKVGRISGRINVTGVRA</sequence>
<dbReference type="AlphaFoldDB" id="A0A228HLZ2"/>
<name>A0A228HLZ2_9BURK</name>
<reference evidence="3 5" key="4">
    <citation type="submission" date="2019-09" db="EMBL/GenBank/DDBJ databases">
        <authorList>
            <person name="Depoorter E."/>
        </authorList>
    </citation>
    <scope>NUCLEOTIDE SEQUENCE [LARGE SCALE GENOMIC DNA]</scope>
    <source>
        <strain evidence="3">LMG 13014</strain>
    </source>
</reference>
<protein>
    <submittedName>
        <fullName evidence="2">Uncharacterized protein</fullName>
    </submittedName>
</protein>
<proteinExistence type="predicted"/>
<gene>
    <name evidence="3" type="ORF">BLA13014_03421</name>
    <name evidence="2" type="ORF">CFB84_42595</name>
</gene>
<dbReference type="EMBL" id="NKFA01000045">
    <property type="protein sequence ID" value="OXI31088.1"/>
    <property type="molecule type" value="Genomic_DNA"/>
</dbReference>
<reference evidence="4" key="2">
    <citation type="submission" date="2017-06" db="EMBL/GenBank/DDBJ databases">
        <authorList>
            <person name="LiPuma J."/>
            <person name="Spilker T."/>
        </authorList>
    </citation>
    <scope>NUCLEOTIDE SEQUENCE [LARGE SCALE GENOMIC DNA]</scope>
    <source>
        <strain evidence="4">AU17325</strain>
    </source>
</reference>
<evidence type="ECO:0000313" key="3">
    <source>
        <dbReference type="EMBL" id="VWB74983.1"/>
    </source>
</evidence>
<evidence type="ECO:0000256" key="1">
    <source>
        <dbReference type="SAM" id="Phobius"/>
    </source>
</evidence>
<keyword evidence="1" id="KW-1133">Transmembrane helix</keyword>
<dbReference type="Proteomes" id="UP000214600">
    <property type="component" value="Unassembled WGS sequence"/>
</dbReference>
<dbReference type="EMBL" id="CABVQC010000021">
    <property type="protein sequence ID" value="VWB74983.1"/>
    <property type="molecule type" value="Genomic_DNA"/>
</dbReference>
<organism evidence="2 4">
    <name type="scientific">Burkholderia aenigmatica</name>
    <dbReference type="NCBI Taxonomy" id="2015348"/>
    <lineage>
        <taxon>Bacteria</taxon>
        <taxon>Pseudomonadati</taxon>
        <taxon>Pseudomonadota</taxon>
        <taxon>Betaproteobacteria</taxon>
        <taxon>Burkholderiales</taxon>
        <taxon>Burkholderiaceae</taxon>
        <taxon>Burkholderia</taxon>
        <taxon>Burkholderia cepacia complex</taxon>
    </lineage>
</organism>
<evidence type="ECO:0000313" key="2">
    <source>
        <dbReference type="EMBL" id="OXI31088.1"/>
    </source>
</evidence>
<evidence type="ECO:0000313" key="5">
    <source>
        <dbReference type="Proteomes" id="UP000494261"/>
    </source>
</evidence>
<feature type="transmembrane region" description="Helical" evidence="1">
    <location>
        <begin position="20"/>
        <end position="51"/>
    </location>
</feature>
<reference evidence="2" key="1">
    <citation type="submission" date="2017-06" db="EMBL/GenBank/DDBJ databases">
        <authorList>
            <person name="Kim H.J."/>
            <person name="Triplett B.A."/>
        </authorList>
    </citation>
    <scope>NUCLEOTIDE SEQUENCE [LARGE SCALE GENOMIC DNA]</scope>
    <source>
        <strain evidence="2">AU17325</strain>
    </source>
</reference>
<keyword evidence="1" id="KW-0812">Transmembrane</keyword>
<evidence type="ECO:0000313" key="4">
    <source>
        <dbReference type="Proteomes" id="UP000214600"/>
    </source>
</evidence>